<dbReference type="AlphaFoldDB" id="F9RN38"/>
<dbReference type="Proteomes" id="UP000004349">
    <property type="component" value="Unassembled WGS sequence"/>
</dbReference>
<reference evidence="1 2" key="1">
    <citation type="journal article" date="2012" name="Int. J. Syst. Evol. Microbiol.">
        <title>Vibrio caribbeanicus sp. nov., isolated from the marine sponge Scleritoderma cyanea.</title>
        <authorList>
            <person name="Hoffmann M."/>
            <person name="Monday S.R."/>
            <person name="Allard M.W."/>
            <person name="Strain E.A."/>
            <person name="Whittaker P."/>
            <person name="Naum M."/>
            <person name="McCarthy P.J."/>
            <person name="Lopez J.V."/>
            <person name="Fischer M."/>
            <person name="Brown E.W."/>
        </authorList>
    </citation>
    <scope>NUCLEOTIDE SEQUENCE [LARGE SCALE GENOMIC DNA]</scope>
    <source>
        <strain evidence="1 2">LMG 19158</strain>
    </source>
</reference>
<dbReference type="Pfam" id="PF05069">
    <property type="entry name" value="Phage_tail_S"/>
    <property type="match status" value="1"/>
</dbReference>
<evidence type="ECO:0000313" key="2">
    <source>
        <dbReference type="Proteomes" id="UP000004349"/>
    </source>
</evidence>
<dbReference type="NCBIfam" id="TIGR01635">
    <property type="entry name" value="tail_comp_S"/>
    <property type="match status" value="1"/>
</dbReference>
<organism evidence="1 2">
    <name type="scientific">Vibrio scophthalmi LMG 19158</name>
    <dbReference type="NCBI Taxonomy" id="870967"/>
    <lineage>
        <taxon>Bacteria</taxon>
        <taxon>Pseudomonadati</taxon>
        <taxon>Pseudomonadota</taxon>
        <taxon>Gammaproteobacteria</taxon>
        <taxon>Vibrionales</taxon>
        <taxon>Vibrionaceae</taxon>
        <taxon>Vibrio</taxon>
    </lineage>
</organism>
<protein>
    <submittedName>
        <fullName evidence="1">Phage virion morphogenesis protein</fullName>
    </submittedName>
</protein>
<evidence type="ECO:0000313" key="1">
    <source>
        <dbReference type="EMBL" id="EGU37663.1"/>
    </source>
</evidence>
<dbReference type="eggNOG" id="COG5005">
    <property type="taxonomic scope" value="Bacteria"/>
</dbReference>
<gene>
    <name evidence="1" type="ORF">VIS19158_09347</name>
</gene>
<feature type="non-terminal residue" evidence="1">
    <location>
        <position position="159"/>
    </location>
</feature>
<name>F9RN38_9VIBR</name>
<proteinExistence type="predicted"/>
<dbReference type="InterPro" id="IPR006522">
    <property type="entry name" value="Phage_virion_morphogenesis"/>
</dbReference>
<dbReference type="RefSeq" id="WP_005595074.1">
    <property type="nucleotide sequence ID" value="NZ_AFWE01000104.1"/>
</dbReference>
<dbReference type="EMBL" id="AFWE01000104">
    <property type="protein sequence ID" value="EGU37663.1"/>
    <property type="molecule type" value="Genomic_DNA"/>
</dbReference>
<sequence>MSGALHVEGLDDTLNRLNRMMDNVAAIDTEQMMLKVSGLMESQTRNRIANEKTSPDGVPWPVWSQGYAKGREGGHALLEASGLLLDSLSNYATKTEAVTGSNRDYASVHQDGFDGVVKVDAHTRMMKEAFGKVLDTPVAVKVAAHNRKMAMPQRQYLGI</sequence>
<comment type="caution">
    <text evidence="1">The sequence shown here is derived from an EMBL/GenBank/DDBJ whole genome shotgun (WGS) entry which is preliminary data.</text>
</comment>
<accession>F9RN38</accession>